<dbReference type="Proteomes" id="UP000835052">
    <property type="component" value="Unassembled WGS sequence"/>
</dbReference>
<comment type="caution">
    <text evidence="3">The sequence shown here is derived from an EMBL/GenBank/DDBJ whole genome shotgun (WGS) entry which is preliminary data.</text>
</comment>
<evidence type="ECO:0000256" key="2">
    <source>
        <dbReference type="SAM" id="SignalP"/>
    </source>
</evidence>
<accession>A0A8S1HQB4</accession>
<proteinExistence type="predicted"/>
<feature type="region of interest" description="Disordered" evidence="1">
    <location>
        <begin position="24"/>
        <end position="49"/>
    </location>
</feature>
<feature type="signal peptide" evidence="2">
    <location>
        <begin position="1"/>
        <end position="20"/>
    </location>
</feature>
<evidence type="ECO:0000256" key="1">
    <source>
        <dbReference type="SAM" id="MobiDB-lite"/>
    </source>
</evidence>
<keyword evidence="2" id="KW-0732">Signal</keyword>
<feature type="chain" id="PRO_5035811006" evidence="2">
    <location>
        <begin position="21"/>
        <end position="80"/>
    </location>
</feature>
<organism evidence="3 4">
    <name type="scientific">Caenorhabditis auriculariae</name>
    <dbReference type="NCBI Taxonomy" id="2777116"/>
    <lineage>
        <taxon>Eukaryota</taxon>
        <taxon>Metazoa</taxon>
        <taxon>Ecdysozoa</taxon>
        <taxon>Nematoda</taxon>
        <taxon>Chromadorea</taxon>
        <taxon>Rhabditida</taxon>
        <taxon>Rhabditina</taxon>
        <taxon>Rhabditomorpha</taxon>
        <taxon>Rhabditoidea</taxon>
        <taxon>Rhabditidae</taxon>
        <taxon>Peloderinae</taxon>
        <taxon>Caenorhabditis</taxon>
    </lineage>
</organism>
<sequence length="80" mass="8565">MRRSLLMFVLLSATVSEAIAGPSRELRERRDNKYGDELVTPASNGRPSPALRLQAEVPIVTIAPQGGGAQVNVATSGYQK</sequence>
<evidence type="ECO:0000313" key="4">
    <source>
        <dbReference type="Proteomes" id="UP000835052"/>
    </source>
</evidence>
<dbReference type="EMBL" id="CAJGYM010000140">
    <property type="protein sequence ID" value="CAD6198826.1"/>
    <property type="molecule type" value="Genomic_DNA"/>
</dbReference>
<evidence type="ECO:0000313" key="3">
    <source>
        <dbReference type="EMBL" id="CAD6198826.1"/>
    </source>
</evidence>
<keyword evidence="4" id="KW-1185">Reference proteome</keyword>
<name>A0A8S1HQB4_9PELO</name>
<protein>
    <submittedName>
        <fullName evidence="3">Uncharacterized protein</fullName>
    </submittedName>
</protein>
<feature type="compositionally biased region" description="Basic and acidic residues" evidence="1">
    <location>
        <begin position="24"/>
        <end position="36"/>
    </location>
</feature>
<reference evidence="3" key="1">
    <citation type="submission" date="2020-10" db="EMBL/GenBank/DDBJ databases">
        <authorList>
            <person name="Kikuchi T."/>
        </authorList>
    </citation>
    <scope>NUCLEOTIDE SEQUENCE</scope>
    <source>
        <strain evidence="3">NKZ352</strain>
    </source>
</reference>
<dbReference type="OrthoDB" id="5804280at2759"/>
<dbReference type="AlphaFoldDB" id="A0A8S1HQB4"/>
<gene>
    <name evidence="3" type="ORF">CAUJ_LOCUS14732</name>
</gene>